<dbReference type="OrthoDB" id="7722579at2759"/>
<dbReference type="PROSITE" id="PS50940">
    <property type="entry name" value="CHIT_BIND_II"/>
    <property type="match status" value="1"/>
</dbReference>
<dbReference type="HOGENOM" id="CLU_066078_0_0_1"/>
<dbReference type="eggNOG" id="ENOG502SZ8Y">
    <property type="taxonomic scope" value="Eukaryota"/>
</dbReference>
<reference evidence="3" key="1">
    <citation type="submission" date="2007-03" db="EMBL/GenBank/DDBJ databases">
        <title>Annotation of Culex pipiens quinquefasciatus.</title>
        <authorList>
            <consortium name="The Broad Institute Genome Sequencing Platform"/>
            <person name="Atkinson P.W."/>
            <person name="Hemingway J."/>
            <person name="Christensen B.M."/>
            <person name="Higgs S."/>
            <person name="Kodira C."/>
            <person name="Hannick L."/>
            <person name="Megy K."/>
            <person name="O'Leary S."/>
            <person name="Pearson M."/>
            <person name="Haas B.J."/>
            <person name="Mauceli E."/>
            <person name="Wortman J.R."/>
            <person name="Lee N.H."/>
            <person name="Guigo R."/>
            <person name="Stanke M."/>
            <person name="Alvarado L."/>
            <person name="Amedeo P."/>
            <person name="Antoine C.H."/>
            <person name="Arensburger P."/>
            <person name="Bidwell S.L."/>
            <person name="Crawford M."/>
            <person name="Camaro F."/>
            <person name="Devon K."/>
            <person name="Engels R."/>
            <person name="Hammond M."/>
            <person name="Howarth C."/>
            <person name="Koehrsen M."/>
            <person name="Lawson D."/>
            <person name="Montgomery P."/>
            <person name="Nene V."/>
            <person name="Nusbaum C."/>
            <person name="Puiu D."/>
            <person name="Romero-Severson J."/>
            <person name="Severson D.W."/>
            <person name="Shumway M."/>
            <person name="Sisk P."/>
            <person name="Stolte C."/>
            <person name="Zeng Q."/>
            <person name="Eisenstadt E."/>
            <person name="Fraser-Liggett C."/>
            <person name="Strausberg R."/>
            <person name="Galagan J."/>
            <person name="Birren B."/>
            <person name="Collins F.H."/>
        </authorList>
    </citation>
    <scope>NUCLEOTIDE SEQUENCE [LARGE SCALE GENOMIC DNA]</scope>
    <source>
        <strain evidence="3">JHB</strain>
    </source>
</reference>
<dbReference type="EMBL" id="DS231937">
    <property type="protein sequence ID" value="EDS27809.1"/>
    <property type="molecule type" value="Genomic_DNA"/>
</dbReference>
<reference evidence="4" key="2">
    <citation type="submission" date="2021-02" db="UniProtKB">
        <authorList>
            <consortium name="EnsemblMetazoa"/>
        </authorList>
    </citation>
    <scope>IDENTIFICATION</scope>
    <source>
        <strain evidence="4">JHB</strain>
    </source>
</reference>
<accession>B0WHJ5</accession>
<dbReference type="GO" id="GO:0005576">
    <property type="term" value="C:extracellular region"/>
    <property type="evidence" value="ECO:0007669"/>
    <property type="project" value="InterPro"/>
</dbReference>
<sequence length="268" mass="29318">MIPISLVSLTVVVLLQSINVQALYDVPGTRVIISLMVNSCEDGKRSICSNCTTFSLCLGGKSIGEIPCGSATPHCVQGDVEATCSNHPASECDVVERPWSITCPSVGVLPDPVHCDHYHNCLERDSPSELFQCPPGYVFNTVTQTCRSRSVQKCAESPCRAANTVVPFGPSHMYYVLCVPRKESETVEQQLEPYIFRCPERAPFNETSQACEYRCVTQGNFADSLDLNSYFQCYRKDDGGFVALKKGCQKDGDGMVAKFNATVGECIP</sequence>
<dbReference type="VEuPathDB" id="VectorBase:CQUJHB003752"/>
<dbReference type="STRING" id="7176.B0WHJ5"/>
<protein>
    <recommendedName>
        <fullName evidence="2">Chitin-binding type-2 domain-containing protein</fullName>
    </recommendedName>
</protein>
<feature type="signal peptide" evidence="1">
    <location>
        <begin position="1"/>
        <end position="22"/>
    </location>
</feature>
<feature type="domain" description="Chitin-binding type-2" evidence="2">
    <location>
        <begin position="100"/>
        <end position="156"/>
    </location>
</feature>
<organism>
    <name type="scientific">Culex quinquefasciatus</name>
    <name type="common">Southern house mosquito</name>
    <name type="synonym">Culex pungens</name>
    <dbReference type="NCBI Taxonomy" id="7176"/>
    <lineage>
        <taxon>Eukaryota</taxon>
        <taxon>Metazoa</taxon>
        <taxon>Ecdysozoa</taxon>
        <taxon>Arthropoda</taxon>
        <taxon>Hexapoda</taxon>
        <taxon>Insecta</taxon>
        <taxon>Pterygota</taxon>
        <taxon>Neoptera</taxon>
        <taxon>Endopterygota</taxon>
        <taxon>Diptera</taxon>
        <taxon>Nematocera</taxon>
        <taxon>Culicoidea</taxon>
        <taxon>Culicidae</taxon>
        <taxon>Culicinae</taxon>
        <taxon>Culicini</taxon>
        <taxon>Culex</taxon>
        <taxon>Culex</taxon>
    </lineage>
</organism>
<feature type="chain" id="PRO_5014566730" description="Chitin-binding type-2 domain-containing protein" evidence="1">
    <location>
        <begin position="23"/>
        <end position="268"/>
    </location>
</feature>
<proteinExistence type="predicted"/>
<evidence type="ECO:0000259" key="2">
    <source>
        <dbReference type="PROSITE" id="PS50940"/>
    </source>
</evidence>
<dbReference type="EnsemblMetazoa" id="CPIJ006495-RA">
    <property type="protein sequence ID" value="CPIJ006495-PA"/>
    <property type="gene ID" value="CPIJ006495"/>
</dbReference>
<dbReference type="GO" id="GO:0008061">
    <property type="term" value="F:chitin binding"/>
    <property type="evidence" value="ECO:0007669"/>
    <property type="project" value="InterPro"/>
</dbReference>
<dbReference type="AlphaFoldDB" id="B0WHJ5"/>
<evidence type="ECO:0000313" key="4">
    <source>
        <dbReference type="EnsemblMetazoa" id="CPIJ006495-PA"/>
    </source>
</evidence>
<keyword evidence="5" id="KW-1185">Reference proteome</keyword>
<dbReference type="InterPro" id="IPR036508">
    <property type="entry name" value="Chitin-bd_dom_sf"/>
</dbReference>
<dbReference type="Pfam" id="PF01607">
    <property type="entry name" value="CBM_14"/>
    <property type="match status" value="1"/>
</dbReference>
<evidence type="ECO:0000313" key="3">
    <source>
        <dbReference type="EMBL" id="EDS27809.1"/>
    </source>
</evidence>
<dbReference type="SUPFAM" id="SSF57625">
    <property type="entry name" value="Invertebrate chitin-binding proteins"/>
    <property type="match status" value="1"/>
</dbReference>
<evidence type="ECO:0000256" key="1">
    <source>
        <dbReference type="SAM" id="SignalP"/>
    </source>
</evidence>
<dbReference type="InParanoid" id="B0WHJ5"/>
<keyword evidence="1" id="KW-0732">Signal</keyword>
<dbReference type="SMART" id="SM00494">
    <property type="entry name" value="ChtBD2"/>
    <property type="match status" value="2"/>
</dbReference>
<dbReference type="InterPro" id="IPR002557">
    <property type="entry name" value="Chitin-bd_dom"/>
</dbReference>
<dbReference type="Gene3D" id="2.170.140.10">
    <property type="entry name" value="Chitin binding domain"/>
    <property type="match status" value="1"/>
</dbReference>
<dbReference type="VEuPathDB" id="VectorBase:CPIJ006495"/>
<gene>
    <name evidence="4" type="primary">6038366</name>
    <name evidence="3" type="ORF">CpipJ_CPIJ006495</name>
</gene>
<evidence type="ECO:0000313" key="5">
    <source>
        <dbReference type="Proteomes" id="UP000002320"/>
    </source>
</evidence>
<dbReference type="KEGG" id="cqu:CpipJ_CPIJ006495"/>
<dbReference type="Proteomes" id="UP000002320">
    <property type="component" value="Unassembled WGS sequence"/>
</dbReference>
<name>B0WHJ5_CULQU</name>